<proteinExistence type="inferred from homology"/>
<dbReference type="InterPro" id="IPR035902">
    <property type="entry name" value="Nuc_phospho_transferase"/>
</dbReference>
<comment type="pathway">
    <text evidence="7">Pyrimidine metabolism; dTMP biosynthesis via salvage pathway; dTMP from thymine: step 1/2.</text>
</comment>
<reference evidence="9 10" key="1">
    <citation type="submission" date="2024-01" db="EMBL/GenBank/DDBJ databases">
        <title>Unpublished Manusciprt.</title>
        <authorList>
            <person name="Duman M."/>
            <person name="Valdes E.G."/>
            <person name="Ajmi N."/>
            <person name="Altun S."/>
            <person name="Saticioglu I.B."/>
        </authorList>
    </citation>
    <scope>NUCLEOTIDE SEQUENCE [LARGE SCALE GENOMIC DNA]</scope>
    <source>
        <strain evidence="9 10">148P</strain>
    </source>
</reference>
<sequence>MVWLPQEVIRRKRDGKVLDDADIRRFVSGITDFSISEGQVAAFAMAVLLKGLQVGERIALATAMRDSGRVLGWNLPGPVVDKHSTGGIGDLVSLPLAPLLAACGCYVPMISGRGLGHTGGTLDKLDSIPGYDSQPDMARLREVVANVGCAIIGQTNDLAPADKRLYAIRDVTGTVESIDLIIASILSKKLAAGLDVLLIDVKVGNGAFMAQASDAAALAESIVAVANGAGVRTRALITDMSQPLARSAGNALEVEEAVALLRGEVRSQRLWDVTLALAEQTLLCAGLASSAELAREQLLAAWKSGAALQRFARMVEALGGPADLVERPENHLPAAPVVIPVMAPQAGIVQRIDTREIGLAVVGLGGGRRNPQDPIDPAVGLSQLCFPGEAVGANRPLALVHARDLEQAERAAAAVQAAYSIATLPYEAPALISGLCLEPA</sequence>
<comment type="subunit">
    <text evidence="2 7">Homodimer.</text>
</comment>
<dbReference type="InterPro" id="IPR000053">
    <property type="entry name" value="Thymidine/pyrmidine_PPase"/>
</dbReference>
<dbReference type="InterPro" id="IPR017872">
    <property type="entry name" value="Pyrmidine_PPase_CS"/>
</dbReference>
<organism evidence="9 10">
    <name type="scientific">Pseudomonas ulcerans</name>
    <dbReference type="NCBI Taxonomy" id="3115852"/>
    <lineage>
        <taxon>Bacteria</taxon>
        <taxon>Pseudomonadati</taxon>
        <taxon>Pseudomonadota</taxon>
        <taxon>Gammaproteobacteria</taxon>
        <taxon>Pseudomonadales</taxon>
        <taxon>Pseudomonadaceae</taxon>
        <taxon>Pseudomonas</taxon>
    </lineage>
</organism>
<comment type="caution">
    <text evidence="9">The sequence shown here is derived from an EMBL/GenBank/DDBJ whole genome shotgun (WGS) entry which is preliminary data.</text>
</comment>
<dbReference type="PIRSF" id="PIRSF000478">
    <property type="entry name" value="TP_PyNP"/>
    <property type="match status" value="1"/>
</dbReference>
<dbReference type="InterPro" id="IPR013102">
    <property type="entry name" value="PYNP_C"/>
</dbReference>
<dbReference type="RefSeq" id="WP_330076994.1">
    <property type="nucleotide sequence ID" value="NZ_JAZDQJ010000035.1"/>
</dbReference>
<comment type="function">
    <text evidence="7">The enzymes which catalyze the reversible phosphorolysis of pyrimidine nucleosides are involved in the degradation of these compounds and in their utilization as carbon and energy sources, or in the rescue of pyrimidine bases for nucleotide synthesis.</text>
</comment>
<evidence type="ECO:0000256" key="5">
    <source>
        <dbReference type="ARBA" id="ARBA00022679"/>
    </source>
</evidence>
<dbReference type="InterPro" id="IPR018090">
    <property type="entry name" value="Pyrmidine_PPas_bac/euk"/>
</dbReference>
<dbReference type="GO" id="GO:0009032">
    <property type="term" value="F:thymidine phosphorylase activity"/>
    <property type="evidence" value="ECO:0007669"/>
    <property type="project" value="UniProtKB-EC"/>
</dbReference>
<dbReference type="InterPro" id="IPR036320">
    <property type="entry name" value="Glycosyl_Trfase_fam3_N_dom_sf"/>
</dbReference>
<keyword evidence="5 7" id="KW-0808">Transferase</keyword>
<dbReference type="InterPro" id="IPR013465">
    <property type="entry name" value="Thymidine_Pase"/>
</dbReference>
<dbReference type="Gene3D" id="3.40.1030.10">
    <property type="entry name" value="Nucleoside phosphorylase/phosphoribosyltransferase catalytic domain"/>
    <property type="match status" value="1"/>
</dbReference>
<dbReference type="NCBIfam" id="NF004490">
    <property type="entry name" value="PRK05820.1"/>
    <property type="match status" value="1"/>
</dbReference>
<dbReference type="InterPro" id="IPR036566">
    <property type="entry name" value="PYNP-like_C_sf"/>
</dbReference>
<comment type="catalytic activity">
    <reaction evidence="6 7">
        <text>thymidine + phosphate = 2-deoxy-alpha-D-ribose 1-phosphate + thymine</text>
        <dbReference type="Rhea" id="RHEA:16037"/>
        <dbReference type="ChEBI" id="CHEBI:17748"/>
        <dbReference type="ChEBI" id="CHEBI:17821"/>
        <dbReference type="ChEBI" id="CHEBI:43474"/>
        <dbReference type="ChEBI" id="CHEBI:57259"/>
        <dbReference type="EC" id="2.4.2.4"/>
    </reaction>
</comment>
<dbReference type="PANTHER" id="PTHR10515:SF0">
    <property type="entry name" value="THYMIDINE PHOSPHORYLASE"/>
    <property type="match status" value="1"/>
</dbReference>
<dbReference type="InterPro" id="IPR017459">
    <property type="entry name" value="Glycosyl_Trfase_fam3_N_dom"/>
</dbReference>
<dbReference type="PROSITE" id="PS00647">
    <property type="entry name" value="THYMID_PHOSPHORYLASE"/>
    <property type="match status" value="1"/>
</dbReference>
<dbReference type="Proteomes" id="UP001335100">
    <property type="component" value="Unassembled WGS sequence"/>
</dbReference>
<keyword evidence="4 7" id="KW-0328">Glycosyltransferase</keyword>
<evidence type="ECO:0000313" key="9">
    <source>
        <dbReference type="EMBL" id="MEE1936308.1"/>
    </source>
</evidence>
<dbReference type="EMBL" id="JAZDQJ010000035">
    <property type="protein sequence ID" value="MEE1936308.1"/>
    <property type="molecule type" value="Genomic_DNA"/>
</dbReference>
<gene>
    <name evidence="7 9" type="primary">deoA</name>
    <name evidence="9" type="ORF">V0R50_24035</name>
</gene>
<evidence type="ECO:0000256" key="7">
    <source>
        <dbReference type="HAMAP-Rule" id="MF_01628"/>
    </source>
</evidence>
<evidence type="ECO:0000256" key="3">
    <source>
        <dbReference type="ARBA" id="ARBA00011892"/>
    </source>
</evidence>
<accession>A0ABU7HXN9</accession>
<evidence type="ECO:0000256" key="4">
    <source>
        <dbReference type="ARBA" id="ARBA00022676"/>
    </source>
</evidence>
<dbReference type="Pfam" id="PF02885">
    <property type="entry name" value="Glycos_trans_3N"/>
    <property type="match status" value="1"/>
</dbReference>
<dbReference type="InterPro" id="IPR000312">
    <property type="entry name" value="Glycosyl_Trfase_fam3"/>
</dbReference>
<evidence type="ECO:0000259" key="8">
    <source>
        <dbReference type="SMART" id="SM00941"/>
    </source>
</evidence>
<comment type="similarity">
    <text evidence="1 7">Belongs to the thymidine/pyrimidine-nucleoside phosphorylase family.</text>
</comment>
<dbReference type="Pfam" id="PF00591">
    <property type="entry name" value="Glycos_transf_3"/>
    <property type="match status" value="1"/>
</dbReference>
<dbReference type="Gene3D" id="3.90.1170.30">
    <property type="entry name" value="Pyrimidine nucleoside phosphorylase-like, C-terminal domain"/>
    <property type="match status" value="1"/>
</dbReference>
<dbReference type="Pfam" id="PF07831">
    <property type="entry name" value="PYNP_C"/>
    <property type="match status" value="1"/>
</dbReference>
<dbReference type="Gene3D" id="1.20.970.10">
    <property type="entry name" value="Transferase, Pyrimidine Nucleoside Phosphorylase, Chain C"/>
    <property type="match status" value="1"/>
</dbReference>
<dbReference type="EC" id="2.4.2.4" evidence="3 7"/>
<dbReference type="HAMAP" id="MF_01628">
    <property type="entry name" value="Thymid_phosp"/>
    <property type="match status" value="1"/>
</dbReference>
<dbReference type="SUPFAM" id="SSF52418">
    <property type="entry name" value="Nucleoside phosphorylase/phosphoribosyltransferase catalytic domain"/>
    <property type="match status" value="1"/>
</dbReference>
<dbReference type="PANTHER" id="PTHR10515">
    <property type="entry name" value="THYMIDINE PHOSPHORYLASE"/>
    <property type="match status" value="1"/>
</dbReference>
<evidence type="ECO:0000313" key="10">
    <source>
        <dbReference type="Proteomes" id="UP001335100"/>
    </source>
</evidence>
<dbReference type="SUPFAM" id="SSF47648">
    <property type="entry name" value="Nucleoside phosphorylase/phosphoribosyltransferase N-terminal domain"/>
    <property type="match status" value="1"/>
</dbReference>
<feature type="domain" description="Pyrimidine nucleoside phosphorylase C-terminal" evidence="8">
    <location>
        <begin position="348"/>
        <end position="422"/>
    </location>
</feature>
<dbReference type="SMART" id="SM00941">
    <property type="entry name" value="PYNP_C"/>
    <property type="match status" value="1"/>
</dbReference>
<dbReference type="SUPFAM" id="SSF54680">
    <property type="entry name" value="Pyrimidine nucleoside phosphorylase C-terminal domain"/>
    <property type="match status" value="1"/>
</dbReference>
<dbReference type="NCBIfam" id="TIGR02643">
    <property type="entry name" value="T_phosphoryl"/>
    <property type="match status" value="1"/>
</dbReference>
<keyword evidence="10" id="KW-1185">Reference proteome</keyword>
<evidence type="ECO:0000256" key="1">
    <source>
        <dbReference type="ARBA" id="ARBA00006915"/>
    </source>
</evidence>
<dbReference type="NCBIfam" id="TIGR02644">
    <property type="entry name" value="Y_phosphoryl"/>
    <property type="match status" value="1"/>
</dbReference>
<name>A0ABU7HXN9_9PSED</name>
<evidence type="ECO:0000256" key="6">
    <source>
        <dbReference type="ARBA" id="ARBA00048550"/>
    </source>
</evidence>
<evidence type="ECO:0000256" key="2">
    <source>
        <dbReference type="ARBA" id="ARBA00011738"/>
    </source>
</evidence>
<protein>
    <recommendedName>
        <fullName evidence="3 7">Thymidine phosphorylase</fullName>
        <ecNumber evidence="3 7">2.4.2.4</ecNumber>
    </recommendedName>
    <alternativeName>
        <fullName evidence="7">TdRPase</fullName>
    </alternativeName>
</protein>